<evidence type="ECO:0008006" key="10">
    <source>
        <dbReference type="Google" id="ProtNLM"/>
    </source>
</evidence>
<keyword evidence="4" id="KW-0067">ATP-binding</keyword>
<feature type="domain" description="Helicase C-terminal" evidence="7">
    <location>
        <begin position="1202"/>
        <end position="1390"/>
    </location>
</feature>
<gene>
    <name evidence="8" type="ORF">M9Y10_012421</name>
</gene>
<sequence>MSTQPWGDSTVDSWLFDILCTCVDPDTAETVKPDVKQILFSNQESDALQFPLFELLGDSSFDVIETLLNYREMIKEAYTAKPSTTKKSETVQPKPKKIIPLARRSRYEHTDSINMTRYDVEAPDVERPKVDHVPISSLPTWAQPCFSSCQALNDIQSTVFDQAFNSNENMLVAAPTGAGKTNVALLTILHEIKQHIIEKEGLPTLVDSKDNFLMVYITPMKALATEIKEKFTNALRHLKVNVREYTGDTRIASTELLRSHLLVATPEKWDVATRRGGEDSPSMRIKLLIIDEIHLLQDDRGPVIEALVARTLKQVEQTQSMIRIVGLSATLPNCHDVAHFLRVPDPSLFIFGPEYRPVPLQMTLIGTKNTYKTPPDYDDLFQEVYKPGKDKDIAQIDVVTMELLKEILRTENQVLIFVHSRGETARFANLITKYNKIKVSETLNHLISRRKLQTQLRECLAKGVGIHHAGLPRSDRIFVENAFKSNAFQILVCTATLAWGVNLPAHTCIIKDTKVYNQEHGGFEDIGILDVHQMFGRAGRPQFDKSGHGILITTNRVLSKYTTTLVNAEPINSKFIGKIEDFLNAEISLGTVTCKSDAMQWIRYTFMYERNPNDSDHIKRLDIAENNLNENMMIRTSIATESLQPTHLGQVASIHYIPFTAVKHFNENLRGDMNESELLDCIFNSGMFESLIVRNNEIDELMSFETVIPLLTPPDELPGKVNILFQSYVSRHVFKTPSLNLDQSWIADNMQRVFDAIFELAIEKGWCFVALFSNNCCKMVDHQMWWVPDREDHPLYQVLKAPRFAGLFRRLETLGLSVEKLRTMDFGELKSLLRSDQNAVDAVAAAKRFPVVTIGTRYQPMSDEIISITVEVIFEFSWDKSIVHETEQFWLFIQDADGKKMYNAQEISVDKKTAKEGLEIPVLVPLPESNTYLITISSVRFLGVEDSQQLTIDNDARLTFQRYISVPPKLRPLNVDDVVKDEYSRSIFPFNTFNLIQTQLFFQTYHTDESILLCAPTAAGKTVIAELAITRMLEKSKYAKAVYMVPLKAIVQERVADWKKKFEGLLIELTGDFTPDSDAIARARIIIATPEKWDAVSRGFVVRQFVQFVSLVIIDEVHLLGTDRGHIIEAVVDRMKFLQANLRVIALSTCLSNPLDVAKFLGVPNRGVYNYSPKLRNVPLMTFIRGFPGRHYCPRMAAMNKPLSDSILEHSEGKPTLVFVSSRRQTRLTAFDLISFASSARQPNFYCTQEASDASQLVDDPDLQHCLSFGVGLHHAGLLPHDQQIVEKLFGDGHLKLLVATSTLAWGVNLPAHFVVIKGTEFRDPKTCQWVPYSVTEMQQMMGRAGRPQFDTEGIVMILCEESRKEFLKKFINSPFPVESSLLPHIDDHINAEISTGRIRSKKQLTDWINRSFFGLRLSKNPKYYNDVSIEQVSTETLDDLLTSHCATTNVNGDIKPTAAGKICSIYYVTHKTVRLFLDQMDNVTTIVDVLHLLCNSPEFKDTPVRHNEDDLVGQMTPRFKKLTDDPATSPTKAFYMVQYYLSHRKMPIPDFDSDLSTVLDNLLRISGCYCEICATRKNLKGMLNAILIGQMIVQGIWYDDVPLKALMDEKTMKNLKNKNDIKTLPQLLTMKEIPDNLKSICNRILLYKVSKRGLSEDRTTLSVELTRINGEIGSNVISPHFLRKSIQSLYILIGNPESGELICHRRVQFKRDVMNVVLKSENPIPDDCWIYFMLDAYMGLDQMYSISETPVVKQLYLRPKKIVKFEKKKKTADPKYRYDPSMKPIKEEVKEEELFFGTLGEEIKNPDDNKNEEEEKYEDLATTGKKGRKKLNKKNQFSYQPNNNNNNNSNNNNAQQNEQQQGQSQPNQRNYGQQKYNNKKQQRYNNNNNQQHQGGNNNQQTDDGNGNRNERQYRNNNRGNSDRYRGNNNNNNNNGSSNAPATGNNNGSNRNNERQNGSNGNRNPQQNRGNNQKWNHNNNRGQQNNQQGQQPNSQQGQQQGAQTVQQPPQAAPKPASDWNPQSNDKVQIERPNKNPKKQNIFSYTPSSNNNSGQKQNQFRYTPQPPPDQK</sequence>
<evidence type="ECO:0000256" key="1">
    <source>
        <dbReference type="ARBA" id="ARBA00022741"/>
    </source>
</evidence>
<feature type="region of interest" description="Disordered" evidence="5">
    <location>
        <begin position="1885"/>
        <end position="2070"/>
    </location>
</feature>
<dbReference type="InterPro" id="IPR004179">
    <property type="entry name" value="Sec63-dom"/>
</dbReference>
<feature type="compositionally biased region" description="Low complexity" evidence="5">
    <location>
        <begin position="1927"/>
        <end position="2016"/>
    </location>
</feature>
<dbReference type="SMART" id="SM00382">
    <property type="entry name" value="AAA"/>
    <property type="match status" value="2"/>
</dbReference>
<feature type="domain" description="Helicase C-terminal" evidence="7">
    <location>
        <begin position="402"/>
        <end position="600"/>
    </location>
</feature>
<keyword evidence="1" id="KW-0547">Nucleotide-binding</keyword>
<feature type="domain" description="Helicase ATP-binding" evidence="6">
    <location>
        <begin position="1002"/>
        <end position="1169"/>
    </location>
</feature>
<dbReference type="Gene3D" id="1.10.10.10">
    <property type="entry name" value="Winged helix-like DNA-binding domain superfamily/Winged helix DNA-binding domain"/>
    <property type="match status" value="2"/>
</dbReference>
<accession>A0ABR2ID44</accession>
<dbReference type="InterPro" id="IPR035892">
    <property type="entry name" value="C2_domain_sf"/>
</dbReference>
<dbReference type="Pfam" id="PF00270">
    <property type="entry name" value="DEAD"/>
    <property type="match status" value="2"/>
</dbReference>
<dbReference type="Gene3D" id="1.10.3380.10">
    <property type="entry name" value="Sec63 N-terminal domain-like domain"/>
    <property type="match status" value="2"/>
</dbReference>
<dbReference type="SUPFAM" id="SSF81296">
    <property type="entry name" value="E set domains"/>
    <property type="match status" value="2"/>
</dbReference>
<dbReference type="PROSITE" id="PS51194">
    <property type="entry name" value="HELICASE_CTER"/>
    <property type="match status" value="2"/>
</dbReference>
<dbReference type="SUPFAM" id="SSF52540">
    <property type="entry name" value="P-loop containing nucleoside triphosphate hydrolases"/>
    <property type="match status" value="3"/>
</dbReference>
<evidence type="ECO:0000256" key="3">
    <source>
        <dbReference type="ARBA" id="ARBA00022806"/>
    </source>
</evidence>
<dbReference type="PANTHER" id="PTHR47961">
    <property type="entry name" value="DNA POLYMERASE THETA, PUTATIVE (AFU_ORTHOLOGUE AFUA_1G05260)-RELATED"/>
    <property type="match status" value="1"/>
</dbReference>
<feature type="region of interest" description="Disordered" evidence="5">
    <location>
        <begin position="1798"/>
        <end position="1873"/>
    </location>
</feature>
<keyword evidence="2" id="KW-0378">Hydrolase</keyword>
<comment type="caution">
    <text evidence="8">The sequence shown here is derived from an EMBL/GenBank/DDBJ whole genome shotgun (WGS) entry which is preliminary data.</text>
</comment>
<dbReference type="SMART" id="SM00973">
    <property type="entry name" value="Sec63"/>
    <property type="match status" value="2"/>
</dbReference>
<dbReference type="SUPFAM" id="SSF158702">
    <property type="entry name" value="Sec63 N-terminal domain-like"/>
    <property type="match status" value="2"/>
</dbReference>
<dbReference type="InterPro" id="IPR014001">
    <property type="entry name" value="Helicase_ATP-bd"/>
</dbReference>
<dbReference type="InterPro" id="IPR036390">
    <property type="entry name" value="WH_DNA-bd_sf"/>
</dbReference>
<feature type="compositionally biased region" description="Low complexity" evidence="5">
    <location>
        <begin position="1885"/>
        <end position="1908"/>
    </location>
</feature>
<dbReference type="InterPro" id="IPR014756">
    <property type="entry name" value="Ig_E-set"/>
</dbReference>
<dbReference type="CDD" id="cd18795">
    <property type="entry name" value="SF2_C_Ski2"/>
    <property type="match status" value="2"/>
</dbReference>
<dbReference type="SMART" id="SM00490">
    <property type="entry name" value="HELICc"/>
    <property type="match status" value="2"/>
</dbReference>
<reference evidence="8 9" key="1">
    <citation type="submission" date="2024-04" db="EMBL/GenBank/DDBJ databases">
        <title>Tritrichomonas musculus Genome.</title>
        <authorList>
            <person name="Alves-Ferreira E."/>
            <person name="Grigg M."/>
            <person name="Lorenzi H."/>
            <person name="Galac M."/>
        </authorList>
    </citation>
    <scope>NUCLEOTIDE SEQUENCE [LARGE SCALE GENOMIC DNA]</scope>
    <source>
        <strain evidence="8 9">EAF2021</strain>
    </source>
</reference>
<dbReference type="SUPFAM" id="SSF46785">
    <property type="entry name" value="Winged helix' DNA-binding domain"/>
    <property type="match status" value="2"/>
</dbReference>
<dbReference type="PIRSF" id="PIRSF039073">
    <property type="entry name" value="BRR2"/>
    <property type="match status" value="1"/>
</dbReference>
<dbReference type="InterPro" id="IPR057842">
    <property type="entry name" value="WH_MER3"/>
</dbReference>
<evidence type="ECO:0000259" key="7">
    <source>
        <dbReference type="PROSITE" id="PS51194"/>
    </source>
</evidence>
<evidence type="ECO:0000259" key="6">
    <source>
        <dbReference type="PROSITE" id="PS51192"/>
    </source>
</evidence>
<evidence type="ECO:0000256" key="4">
    <source>
        <dbReference type="ARBA" id="ARBA00022840"/>
    </source>
</evidence>
<dbReference type="Gene3D" id="3.40.50.300">
    <property type="entry name" value="P-loop containing nucleotide triphosphate hydrolases"/>
    <property type="match status" value="4"/>
</dbReference>
<dbReference type="InterPro" id="IPR011545">
    <property type="entry name" value="DEAD/DEAH_box_helicase_dom"/>
</dbReference>
<proteinExistence type="predicted"/>
<dbReference type="Proteomes" id="UP001470230">
    <property type="component" value="Unassembled WGS sequence"/>
</dbReference>
<dbReference type="PANTHER" id="PTHR47961:SF4">
    <property type="entry name" value="ACTIVATING SIGNAL COINTEGRATOR 1 COMPLEX SUBUNIT 3"/>
    <property type="match status" value="1"/>
</dbReference>
<dbReference type="Pfam" id="PF02889">
    <property type="entry name" value="Sec63"/>
    <property type="match status" value="2"/>
</dbReference>
<evidence type="ECO:0000256" key="2">
    <source>
        <dbReference type="ARBA" id="ARBA00022801"/>
    </source>
</evidence>
<evidence type="ECO:0000313" key="8">
    <source>
        <dbReference type="EMBL" id="KAK8860756.1"/>
    </source>
</evidence>
<dbReference type="InterPro" id="IPR001650">
    <property type="entry name" value="Helicase_C-like"/>
</dbReference>
<dbReference type="EMBL" id="JAPFFF010000018">
    <property type="protein sequence ID" value="KAK8860756.1"/>
    <property type="molecule type" value="Genomic_DNA"/>
</dbReference>
<dbReference type="InterPro" id="IPR003593">
    <property type="entry name" value="AAA+_ATPase"/>
</dbReference>
<keyword evidence="9" id="KW-1185">Reference proteome</keyword>
<organism evidence="8 9">
    <name type="scientific">Tritrichomonas musculus</name>
    <dbReference type="NCBI Taxonomy" id="1915356"/>
    <lineage>
        <taxon>Eukaryota</taxon>
        <taxon>Metamonada</taxon>
        <taxon>Parabasalia</taxon>
        <taxon>Tritrichomonadida</taxon>
        <taxon>Tritrichomonadidae</taxon>
        <taxon>Tritrichomonas</taxon>
    </lineage>
</organism>
<feature type="domain" description="Helicase ATP-binding" evidence="6">
    <location>
        <begin position="161"/>
        <end position="349"/>
    </location>
</feature>
<dbReference type="PROSITE" id="PS51192">
    <property type="entry name" value="HELICASE_ATP_BIND_1"/>
    <property type="match status" value="2"/>
</dbReference>
<dbReference type="Pfam" id="PF00271">
    <property type="entry name" value="Helicase_C"/>
    <property type="match status" value="2"/>
</dbReference>
<name>A0ABR2ID44_9EUKA</name>
<dbReference type="InterPro" id="IPR036388">
    <property type="entry name" value="WH-like_DNA-bd_sf"/>
</dbReference>
<evidence type="ECO:0000256" key="5">
    <source>
        <dbReference type="SAM" id="MobiDB-lite"/>
    </source>
</evidence>
<dbReference type="SMART" id="SM00487">
    <property type="entry name" value="DEXDc"/>
    <property type="match status" value="2"/>
</dbReference>
<dbReference type="Gene3D" id="2.60.40.150">
    <property type="entry name" value="C2 domain"/>
    <property type="match status" value="2"/>
</dbReference>
<keyword evidence="3" id="KW-0347">Helicase</keyword>
<dbReference type="Pfam" id="PF23445">
    <property type="entry name" value="WHD_SNRNP200"/>
    <property type="match status" value="2"/>
</dbReference>
<protein>
    <recommendedName>
        <fullName evidence="10">Type III restriction enzyme, res subunit family protein</fullName>
    </recommendedName>
</protein>
<dbReference type="InterPro" id="IPR027417">
    <property type="entry name" value="P-loop_NTPase"/>
</dbReference>
<feature type="compositionally biased region" description="Low complexity" evidence="5">
    <location>
        <begin position="1835"/>
        <end position="1873"/>
    </location>
</feature>
<evidence type="ECO:0000313" key="9">
    <source>
        <dbReference type="Proteomes" id="UP001470230"/>
    </source>
</evidence>
<dbReference type="InterPro" id="IPR050474">
    <property type="entry name" value="Hel308_SKI2-like"/>
</dbReference>